<feature type="transmembrane region" description="Helical" evidence="1">
    <location>
        <begin position="133"/>
        <end position="157"/>
    </location>
</feature>
<feature type="transmembrane region" description="Helical" evidence="1">
    <location>
        <begin position="253"/>
        <end position="272"/>
    </location>
</feature>
<dbReference type="AlphaFoldDB" id="A0A923LV24"/>
<keyword evidence="1" id="KW-1133">Transmembrane helix</keyword>
<evidence type="ECO:0000256" key="1">
    <source>
        <dbReference type="SAM" id="Phobius"/>
    </source>
</evidence>
<dbReference type="RefSeq" id="WP_107630617.1">
    <property type="nucleotide sequence ID" value="NZ_JACOPL010000004.1"/>
</dbReference>
<proteinExistence type="predicted"/>
<feature type="transmembrane region" description="Helical" evidence="1">
    <location>
        <begin position="73"/>
        <end position="95"/>
    </location>
</feature>
<organism evidence="2 3">
    <name type="scientific">Agathobaculum faecis</name>
    <dbReference type="NCBI Taxonomy" id="2763013"/>
    <lineage>
        <taxon>Bacteria</taxon>
        <taxon>Bacillati</taxon>
        <taxon>Bacillota</taxon>
        <taxon>Clostridia</taxon>
        <taxon>Eubacteriales</taxon>
        <taxon>Butyricicoccaceae</taxon>
        <taxon>Agathobaculum</taxon>
    </lineage>
</organism>
<keyword evidence="1" id="KW-0812">Transmembrane</keyword>
<keyword evidence="1" id="KW-0472">Membrane</keyword>
<dbReference type="Proteomes" id="UP000606499">
    <property type="component" value="Unassembled WGS sequence"/>
</dbReference>
<feature type="transmembrane region" description="Helical" evidence="1">
    <location>
        <begin position="41"/>
        <end position="61"/>
    </location>
</feature>
<accession>A0A923LV24</accession>
<evidence type="ECO:0000313" key="3">
    <source>
        <dbReference type="Proteomes" id="UP000606499"/>
    </source>
</evidence>
<gene>
    <name evidence="2" type="ORF">H8S45_05245</name>
</gene>
<name>A0A923LV24_9FIRM</name>
<feature type="transmembrane region" description="Helical" evidence="1">
    <location>
        <begin position="199"/>
        <end position="218"/>
    </location>
</feature>
<feature type="transmembrane region" description="Helical" evidence="1">
    <location>
        <begin position="101"/>
        <end position="121"/>
    </location>
</feature>
<dbReference type="Pfam" id="PF05857">
    <property type="entry name" value="TraX"/>
    <property type="match status" value="1"/>
</dbReference>
<keyword evidence="3" id="KW-1185">Reference proteome</keyword>
<evidence type="ECO:0008006" key="4">
    <source>
        <dbReference type="Google" id="ProtNLM"/>
    </source>
</evidence>
<feature type="transmembrane region" description="Helical" evidence="1">
    <location>
        <begin position="16"/>
        <end position="35"/>
    </location>
</feature>
<comment type="caution">
    <text evidence="2">The sequence shown here is derived from an EMBL/GenBank/DDBJ whole genome shotgun (WGS) entry which is preliminary data.</text>
</comment>
<feature type="transmembrane region" description="Helical" evidence="1">
    <location>
        <begin position="169"/>
        <end position="192"/>
    </location>
</feature>
<feature type="transmembrane region" description="Helical" evidence="1">
    <location>
        <begin position="224"/>
        <end position="241"/>
    </location>
</feature>
<protein>
    <recommendedName>
        <fullName evidence="4">TraX protein</fullName>
    </recommendedName>
</protein>
<evidence type="ECO:0000313" key="2">
    <source>
        <dbReference type="EMBL" id="MBC5724862.1"/>
    </source>
</evidence>
<reference evidence="2" key="1">
    <citation type="submission" date="2020-08" db="EMBL/GenBank/DDBJ databases">
        <title>Genome public.</title>
        <authorList>
            <person name="Liu C."/>
            <person name="Sun Q."/>
        </authorList>
    </citation>
    <scope>NUCLEOTIDE SEQUENCE</scope>
    <source>
        <strain evidence="2">NSJ-28</strain>
    </source>
</reference>
<dbReference type="InterPro" id="IPR008875">
    <property type="entry name" value="TraX"/>
</dbReference>
<sequence>MEQSVSLERRRGLDGFQLKLMALVIMTIDHIHYFGSALTDMPLILTLIGRIAAPVFVFFVAEGFAHTHSRWKYLLRLYIGGVLMYIINTIVNIYFPLPGGMIVMNGIFTTMAVIVIYLWWIENTRKALRGRRYGLAALYILAMAALLLSIVPVQMLLPVSPLAVQLATIFVPSPIWCEGSILIVMIGIGFYYCRNNKRALAIFYTVFLGIVLALQCLAAFDWEVVASVFFMWLALPFLLQYNGKRGRGMKYLFYLYYPAHVYIFAIAASLLGRL</sequence>
<dbReference type="EMBL" id="JACOPL010000004">
    <property type="protein sequence ID" value="MBC5724862.1"/>
    <property type="molecule type" value="Genomic_DNA"/>
</dbReference>